<dbReference type="AlphaFoldDB" id="A0A3M7MJT8"/>
<keyword evidence="3 7" id="KW-1133">Transmembrane helix</keyword>
<feature type="transmembrane region" description="Helical" evidence="7">
    <location>
        <begin position="258"/>
        <end position="281"/>
    </location>
</feature>
<dbReference type="GO" id="GO:0055088">
    <property type="term" value="P:lipid homeostasis"/>
    <property type="evidence" value="ECO:0007669"/>
    <property type="project" value="TreeGrafter"/>
</dbReference>
<evidence type="ECO:0000256" key="4">
    <source>
        <dbReference type="ARBA" id="ARBA00023136"/>
    </source>
</evidence>
<feature type="transmembrane region" description="Helical" evidence="7">
    <location>
        <begin position="169"/>
        <end position="189"/>
    </location>
</feature>
<dbReference type="InterPro" id="IPR050846">
    <property type="entry name" value="TLCD"/>
</dbReference>
<feature type="transmembrane region" description="Helical" evidence="7">
    <location>
        <begin position="365"/>
        <end position="388"/>
    </location>
</feature>
<evidence type="ECO:0000313" key="10">
    <source>
        <dbReference type="Proteomes" id="UP000265663"/>
    </source>
</evidence>
<evidence type="ECO:0000259" key="8">
    <source>
        <dbReference type="PROSITE" id="PS50922"/>
    </source>
</evidence>
<dbReference type="PANTHER" id="PTHR13439">
    <property type="entry name" value="CT120 PROTEIN"/>
    <property type="match status" value="1"/>
</dbReference>
<dbReference type="GO" id="GO:0016020">
    <property type="term" value="C:membrane"/>
    <property type="evidence" value="ECO:0007669"/>
    <property type="project" value="UniProtKB-SubCell"/>
</dbReference>
<feature type="transmembrane region" description="Helical" evidence="7">
    <location>
        <begin position="293"/>
        <end position="313"/>
    </location>
</feature>
<dbReference type="InterPro" id="IPR006634">
    <property type="entry name" value="TLC-dom"/>
</dbReference>
<keyword evidence="10" id="KW-1185">Reference proteome</keyword>
<dbReference type="Proteomes" id="UP000265663">
    <property type="component" value="Unassembled WGS sequence"/>
</dbReference>
<keyword evidence="2 5" id="KW-0812">Transmembrane</keyword>
<comment type="subcellular location">
    <subcellularLocation>
        <location evidence="1">Membrane</location>
        <topology evidence="1">Multi-pass membrane protein</topology>
    </subcellularLocation>
</comment>
<feature type="domain" description="TLC" evidence="8">
    <location>
        <begin position="162"/>
        <end position="400"/>
    </location>
</feature>
<name>A0A3M7MJT8_9PLEO</name>
<evidence type="ECO:0000256" key="3">
    <source>
        <dbReference type="ARBA" id="ARBA00022989"/>
    </source>
</evidence>
<feature type="region of interest" description="Disordered" evidence="6">
    <location>
        <begin position="454"/>
        <end position="486"/>
    </location>
</feature>
<dbReference type="SMART" id="SM00724">
    <property type="entry name" value="TLC"/>
    <property type="match status" value="1"/>
</dbReference>
<feature type="transmembrane region" description="Helical" evidence="7">
    <location>
        <begin position="204"/>
        <end position="222"/>
    </location>
</feature>
<evidence type="ECO:0000256" key="7">
    <source>
        <dbReference type="SAM" id="Phobius"/>
    </source>
</evidence>
<evidence type="ECO:0000256" key="2">
    <source>
        <dbReference type="ARBA" id="ARBA00022692"/>
    </source>
</evidence>
<evidence type="ECO:0000256" key="5">
    <source>
        <dbReference type="PROSITE-ProRule" id="PRU00205"/>
    </source>
</evidence>
<accession>A0A3M7MJT8</accession>
<dbReference type="Pfam" id="PF03798">
    <property type="entry name" value="TRAM_LAG1_CLN8"/>
    <property type="match status" value="1"/>
</dbReference>
<dbReference type="OrthoDB" id="10266980at2759"/>
<dbReference type="EMBL" id="KE747844">
    <property type="protein sequence ID" value="RMZ74628.1"/>
    <property type="molecule type" value="Genomic_DNA"/>
</dbReference>
<organism evidence="9 10">
    <name type="scientific">Pyrenophora seminiperda CCB06</name>
    <dbReference type="NCBI Taxonomy" id="1302712"/>
    <lineage>
        <taxon>Eukaryota</taxon>
        <taxon>Fungi</taxon>
        <taxon>Dikarya</taxon>
        <taxon>Ascomycota</taxon>
        <taxon>Pezizomycotina</taxon>
        <taxon>Dothideomycetes</taxon>
        <taxon>Pleosporomycetidae</taxon>
        <taxon>Pleosporales</taxon>
        <taxon>Pleosporineae</taxon>
        <taxon>Pleosporaceae</taxon>
        <taxon>Pyrenophora</taxon>
    </lineage>
</organism>
<evidence type="ECO:0000313" key="9">
    <source>
        <dbReference type="EMBL" id="RMZ74628.1"/>
    </source>
</evidence>
<dbReference type="PROSITE" id="PS50922">
    <property type="entry name" value="TLC"/>
    <property type="match status" value="1"/>
</dbReference>
<evidence type="ECO:0000256" key="1">
    <source>
        <dbReference type="ARBA" id="ARBA00004141"/>
    </source>
</evidence>
<dbReference type="PANTHER" id="PTHR13439:SF0">
    <property type="entry name" value="TOPOISOMERASE I DAMAGE AFFECTED PROTEIN 4"/>
    <property type="match status" value="1"/>
</dbReference>
<sequence>MYPWTRQIRRLFHPSSSFAPAAGIPEVYASLCLPLPPPSLDSDVCLITSSSFVFAAGLVDASSTFLPPLLLIACQFYCPRHLRARLTPESLNTMHDPFPIRRPESLVKYVEPVANFLSLKTLPLHFHEVFMAFMLYDVTYRFIAPAFSRLFFPRVYATFNARTKLNWDVHIVSFVQSTLICGMALWVLWTDSELNQMNTEERVYGYTGASGLIQAFAGGYFLWDLMITVRNVKIFGIGMLFHAISALSVFSLGFRPFVNYYACIFILYELSSPFLNIHWFCDKLNMTGSNVQLINGIMLLCTFFCCRIVWGTYQSIRVFTDMYKMYTAGPVTLSGPDVGKLASNITVGNAGFKNEVLQFSEGQHIPLWLVSAYLASNFILNGLNWFWFGKMIETLRKRFDPPFGTKRPEIKETTLEIPEDEKVLIEGIHVSTPGVIEKDVQDYMKAAPGSVRIGKNSTGTHLEVNHSEVRSRTSAQREGLRAAQAA</sequence>
<protein>
    <submittedName>
        <fullName evidence="9">TLC domain-containing</fullName>
    </submittedName>
</protein>
<reference evidence="9 10" key="1">
    <citation type="journal article" date="2014" name="PLoS ONE">
        <title>De novo Genome Assembly of the Fungal Plant Pathogen Pyrenophora semeniperda.</title>
        <authorList>
            <person name="Soliai M.M."/>
            <person name="Meyer S.E."/>
            <person name="Udall J.A."/>
            <person name="Elzinga D.E."/>
            <person name="Hermansen R.A."/>
            <person name="Bodily P.M."/>
            <person name="Hart A.A."/>
            <person name="Coleman C.E."/>
        </authorList>
    </citation>
    <scope>NUCLEOTIDE SEQUENCE [LARGE SCALE GENOMIC DNA]</scope>
    <source>
        <strain evidence="9 10">CCB06</strain>
        <tissue evidence="9">Mycelium</tissue>
    </source>
</reference>
<proteinExistence type="predicted"/>
<keyword evidence="4 5" id="KW-0472">Membrane</keyword>
<evidence type="ECO:0000256" key="6">
    <source>
        <dbReference type="SAM" id="MobiDB-lite"/>
    </source>
</evidence>
<feature type="transmembrane region" description="Helical" evidence="7">
    <location>
        <begin position="234"/>
        <end position="252"/>
    </location>
</feature>
<gene>
    <name evidence="9" type="ORF">GMOD_00003689</name>
</gene>
<dbReference type="GO" id="GO:0005783">
    <property type="term" value="C:endoplasmic reticulum"/>
    <property type="evidence" value="ECO:0007669"/>
    <property type="project" value="TreeGrafter"/>
</dbReference>